<evidence type="ECO:0000259" key="18">
    <source>
        <dbReference type="PROSITE" id="PS50113"/>
    </source>
</evidence>
<dbReference type="GO" id="GO:0000155">
    <property type="term" value="F:phosphorelay sensor kinase activity"/>
    <property type="evidence" value="ECO:0007669"/>
    <property type="project" value="InterPro"/>
</dbReference>
<evidence type="ECO:0000256" key="1">
    <source>
        <dbReference type="ARBA" id="ARBA00000085"/>
    </source>
</evidence>
<dbReference type="Gene3D" id="3.30.565.10">
    <property type="entry name" value="Histidine kinase-like ATPase, C-terminal domain"/>
    <property type="match status" value="1"/>
</dbReference>
<dbReference type="GO" id="GO:0006355">
    <property type="term" value="P:regulation of DNA-templated transcription"/>
    <property type="evidence" value="ECO:0007669"/>
    <property type="project" value="InterPro"/>
</dbReference>
<dbReference type="Pfam" id="PF00989">
    <property type="entry name" value="PAS"/>
    <property type="match status" value="1"/>
</dbReference>
<dbReference type="PANTHER" id="PTHR45339:SF5">
    <property type="entry name" value="HISTIDINE KINASE"/>
    <property type="match status" value="1"/>
</dbReference>
<reference evidence="19" key="1">
    <citation type="submission" date="2021-04" db="EMBL/GenBank/DDBJ databases">
        <title>Genomics, taxonomy and metabolism of representatives of sulfur bacteria of the genus Thiothrix: Thiothrix fructosivorans QT, Thiothrix unzii A1T and three new species, Thiothrix subterranea sp. nov., Thiothrix litoralis sp. nov. and 'Candidatus Thiothrix anitrata' sp. nov.</title>
        <authorList>
            <person name="Ravin N.V."/>
            <person name="Smolyakov D."/>
            <person name="Rudenko T.S."/>
            <person name="Mardanov A.V."/>
            <person name="Beletsky A.V."/>
            <person name="Markov N.D."/>
            <person name="Fomenkov A.I."/>
            <person name="Roberts R.J."/>
            <person name="Karnachuk O.V."/>
            <person name="Novikov A."/>
            <person name="Grabovich M.Y."/>
        </authorList>
    </citation>
    <scope>NUCLEOTIDE SEQUENCE</scope>
    <source>
        <strain evidence="19">A1</strain>
    </source>
</reference>
<evidence type="ECO:0000256" key="6">
    <source>
        <dbReference type="ARBA" id="ARBA00022777"/>
    </source>
</evidence>
<sequence>MTTQTQAPLRGDGFISRYVVYILSFLLLIGSGMVFWYSYQKNHSINQEIAVYEASQFAGSVSRFRTFYSEHFVPRAKESGLEITHDYLHRKNALPLPATMMLDFAKFLSEGNPSEYQVRFYSDKPFPWRKDGGARDDFEHWALKELRKNPEQAVWRFEGEQGEQRLRYARADRLSESCVGCHNSYPNTPKNDWKVGDVRGVLEVSRPLSGFENATKQAMMESFLMLLGLGLAMLSVLMLALRGLRGSLKSTQASEAAARLANHKLMLGIEERERLAEDLKASQIKTRTIVDSVLDAIVVINSKGIIVETNQSVLPILGYTPEELLGKNISMVMEGDHHREHDHYIQRYLQTGEQHIIGSPRQLTVKRKDGSLIPIDLSVNEARFGDNLVFTGIIRDISLRLHAQQELAQARDAALESARLKSEFLANMSHEIRTPMNGVIGMTELLLDSKLTQEQHDQVHTVQQSAESLLRIINDILDFSKIEAGKLSVTATSFELLPMIEGAMDLLVENAHAKGIELALLIERDVPAAIVSDPLRLRQILLNLLSNAIKFTARGHVVLKISVQTAPVEIGAQAVLCFEVMDTGCGIPEEAQAKLFTAFSQVDGSVTRQHGGTGLGLAISRQLAQLMGGDVGLVSQVGGGSNFWVSISVAISKLSQIPVLQSVPAVLVWGAKPLLNPYYEAQLHQWGLEPVMVDSFNSLLLTLETNPLFDLIVLDADVAYHKPEHPLGMVAVMQAVREHTQAWVVIYGTGRQVATLETVRLGRRVQLVTKPIKHSSVLRYLAQWQAKLDANAETMSNDVDANLVATLPTAEVVPIRILLTEDHLVNQKVALAMLKKLGYTHVDCAINGEEALQAVQRQRYAVVLMDCQMPGMDGYEATRQIRKLEDACYQELPIVALTAHTMKGDDQKCYEAGMNDYLSKPVRLEELQQKLEKWLKVQHKQAA</sequence>
<feature type="transmembrane region" description="Helical" evidence="14">
    <location>
        <begin position="18"/>
        <end position="39"/>
    </location>
</feature>
<gene>
    <name evidence="19" type="ORF">J9260_10195</name>
</gene>
<evidence type="ECO:0000256" key="4">
    <source>
        <dbReference type="ARBA" id="ARBA00022679"/>
    </source>
</evidence>
<comment type="subunit">
    <text evidence="10">At low DSF concentrations, interacts with RpfF.</text>
</comment>
<keyword evidence="4" id="KW-0808">Transferase</keyword>
<evidence type="ECO:0000313" key="19">
    <source>
        <dbReference type="EMBL" id="QTR52121.1"/>
    </source>
</evidence>
<dbReference type="Gene3D" id="1.10.287.130">
    <property type="match status" value="1"/>
</dbReference>
<dbReference type="Proteomes" id="UP000672009">
    <property type="component" value="Chromosome"/>
</dbReference>
<dbReference type="InterPro" id="IPR013767">
    <property type="entry name" value="PAS_fold"/>
</dbReference>
<evidence type="ECO:0000259" key="16">
    <source>
        <dbReference type="PROSITE" id="PS50110"/>
    </source>
</evidence>
<dbReference type="PANTHER" id="PTHR45339">
    <property type="entry name" value="HYBRID SIGNAL TRANSDUCTION HISTIDINE KINASE J"/>
    <property type="match status" value="1"/>
</dbReference>
<dbReference type="Pfam" id="PF11845">
    <property type="entry name" value="Tll0287-like"/>
    <property type="match status" value="1"/>
</dbReference>
<feature type="domain" description="Histidine kinase" evidence="15">
    <location>
        <begin position="427"/>
        <end position="651"/>
    </location>
</feature>
<feature type="domain" description="Response regulatory" evidence="16">
    <location>
        <begin position="816"/>
        <end position="935"/>
    </location>
</feature>
<dbReference type="InterPro" id="IPR036890">
    <property type="entry name" value="HATPase_C_sf"/>
</dbReference>
<dbReference type="CDD" id="cd16922">
    <property type="entry name" value="HATPase_EvgS-ArcB-TorS-like"/>
    <property type="match status" value="1"/>
</dbReference>
<dbReference type="RefSeq" id="WP_210217681.1">
    <property type="nucleotide sequence ID" value="NZ_CP072793.1"/>
</dbReference>
<dbReference type="SUPFAM" id="SSF52172">
    <property type="entry name" value="CheY-like"/>
    <property type="match status" value="1"/>
</dbReference>
<evidence type="ECO:0000256" key="7">
    <source>
        <dbReference type="ARBA" id="ARBA00022840"/>
    </source>
</evidence>
<evidence type="ECO:0000256" key="2">
    <source>
        <dbReference type="ARBA" id="ARBA00012438"/>
    </source>
</evidence>
<dbReference type="Gene3D" id="3.40.50.2300">
    <property type="match status" value="1"/>
</dbReference>
<evidence type="ECO:0000259" key="17">
    <source>
        <dbReference type="PROSITE" id="PS50112"/>
    </source>
</evidence>
<dbReference type="EMBL" id="CP072793">
    <property type="protein sequence ID" value="QTR52121.1"/>
    <property type="molecule type" value="Genomic_DNA"/>
</dbReference>
<feature type="domain" description="PAS" evidence="17">
    <location>
        <begin position="282"/>
        <end position="352"/>
    </location>
</feature>
<name>A0A975F682_9GAMM</name>
<feature type="domain" description="PAC" evidence="18">
    <location>
        <begin position="359"/>
        <end position="409"/>
    </location>
</feature>
<keyword evidence="14" id="KW-1133">Transmembrane helix</keyword>
<evidence type="ECO:0000256" key="14">
    <source>
        <dbReference type="SAM" id="Phobius"/>
    </source>
</evidence>
<dbReference type="SUPFAM" id="SSF55874">
    <property type="entry name" value="ATPase domain of HSP90 chaperone/DNA topoisomerase II/histidine kinase"/>
    <property type="match status" value="1"/>
</dbReference>
<dbReference type="PROSITE" id="PS50109">
    <property type="entry name" value="HIS_KIN"/>
    <property type="match status" value="1"/>
</dbReference>
<keyword evidence="3 13" id="KW-0597">Phosphoprotein</keyword>
<keyword evidence="6" id="KW-0418">Kinase</keyword>
<feature type="transmembrane region" description="Helical" evidence="14">
    <location>
        <begin position="223"/>
        <end position="244"/>
    </location>
</feature>
<evidence type="ECO:0000256" key="8">
    <source>
        <dbReference type="ARBA" id="ARBA00023012"/>
    </source>
</evidence>
<keyword evidence="20" id="KW-1185">Reference proteome</keyword>
<dbReference type="InterPro" id="IPR003661">
    <property type="entry name" value="HisK_dim/P_dom"/>
</dbReference>
<keyword evidence="5" id="KW-0547">Nucleotide-binding</keyword>
<dbReference type="GO" id="GO:0005524">
    <property type="term" value="F:ATP binding"/>
    <property type="evidence" value="ECO:0007669"/>
    <property type="project" value="UniProtKB-KW"/>
</dbReference>
<dbReference type="InterPro" id="IPR000014">
    <property type="entry name" value="PAS"/>
</dbReference>
<accession>A0A975F682</accession>
<dbReference type="InterPro" id="IPR001789">
    <property type="entry name" value="Sig_transdc_resp-reg_receiver"/>
</dbReference>
<dbReference type="Pfam" id="PF00072">
    <property type="entry name" value="Response_reg"/>
    <property type="match status" value="1"/>
</dbReference>
<dbReference type="InterPro" id="IPR011006">
    <property type="entry name" value="CheY-like_superfamily"/>
</dbReference>
<dbReference type="SMART" id="SM00091">
    <property type="entry name" value="PAS"/>
    <property type="match status" value="1"/>
</dbReference>
<dbReference type="SUPFAM" id="SSF55785">
    <property type="entry name" value="PYP-like sensor domain (PAS domain)"/>
    <property type="match status" value="1"/>
</dbReference>
<dbReference type="KEGG" id="tun:J9260_10195"/>
<dbReference type="SMART" id="SM00387">
    <property type="entry name" value="HATPase_c"/>
    <property type="match status" value="1"/>
</dbReference>
<dbReference type="InterPro" id="IPR021796">
    <property type="entry name" value="Tll0287-like_dom"/>
</dbReference>
<dbReference type="SUPFAM" id="SSF47384">
    <property type="entry name" value="Homodimeric domain of signal transducing histidine kinase"/>
    <property type="match status" value="1"/>
</dbReference>
<dbReference type="Gene3D" id="3.30.450.20">
    <property type="entry name" value="PAS domain"/>
    <property type="match status" value="1"/>
</dbReference>
<evidence type="ECO:0000256" key="5">
    <source>
        <dbReference type="ARBA" id="ARBA00022741"/>
    </source>
</evidence>
<comment type="function">
    <text evidence="9">Putative oxygen sensor; modulates the activity of FixJ, a transcriptional activator of nitrogen fixation fixK gene. FixL probably acts as a kinase that phosphorylates FixJ.</text>
</comment>
<dbReference type="PROSITE" id="PS50113">
    <property type="entry name" value="PAC"/>
    <property type="match status" value="1"/>
</dbReference>
<keyword evidence="14" id="KW-0472">Membrane</keyword>
<dbReference type="AlphaFoldDB" id="A0A975F682"/>
<dbReference type="SMART" id="SM00448">
    <property type="entry name" value="REC"/>
    <property type="match status" value="1"/>
</dbReference>
<dbReference type="PRINTS" id="PR00344">
    <property type="entry name" value="BCTRLSENSOR"/>
</dbReference>
<evidence type="ECO:0000256" key="10">
    <source>
        <dbReference type="ARBA" id="ARBA00064003"/>
    </source>
</evidence>
<dbReference type="InterPro" id="IPR036097">
    <property type="entry name" value="HisK_dim/P_sf"/>
</dbReference>
<dbReference type="InterPro" id="IPR000700">
    <property type="entry name" value="PAS-assoc_C"/>
</dbReference>
<evidence type="ECO:0000256" key="12">
    <source>
        <dbReference type="ARBA" id="ARBA00070616"/>
    </source>
</evidence>
<dbReference type="InterPro" id="IPR035965">
    <property type="entry name" value="PAS-like_dom_sf"/>
</dbReference>
<dbReference type="CDD" id="cd00130">
    <property type="entry name" value="PAS"/>
    <property type="match status" value="1"/>
</dbReference>
<dbReference type="FunFam" id="1.10.287.130:FF:000002">
    <property type="entry name" value="Two-component osmosensing histidine kinase"/>
    <property type="match status" value="1"/>
</dbReference>
<evidence type="ECO:0000256" key="13">
    <source>
        <dbReference type="PROSITE-ProRule" id="PRU00169"/>
    </source>
</evidence>
<dbReference type="InterPro" id="IPR005467">
    <property type="entry name" value="His_kinase_dom"/>
</dbReference>
<evidence type="ECO:0000313" key="20">
    <source>
        <dbReference type="Proteomes" id="UP000672009"/>
    </source>
</evidence>
<evidence type="ECO:0000256" key="9">
    <source>
        <dbReference type="ARBA" id="ARBA00059827"/>
    </source>
</evidence>
<dbReference type="InterPro" id="IPR003594">
    <property type="entry name" value="HATPase_dom"/>
</dbReference>
<dbReference type="SMART" id="SM00388">
    <property type="entry name" value="HisKA"/>
    <property type="match status" value="1"/>
</dbReference>
<dbReference type="CDD" id="cd17546">
    <property type="entry name" value="REC_hyHK_CKI1_RcsC-like"/>
    <property type="match status" value="1"/>
</dbReference>
<comment type="catalytic activity">
    <reaction evidence="1">
        <text>ATP + protein L-histidine = ADP + protein N-phospho-L-histidine.</text>
        <dbReference type="EC" id="2.7.13.3"/>
    </reaction>
</comment>
<dbReference type="InterPro" id="IPR004358">
    <property type="entry name" value="Sig_transdc_His_kin-like_C"/>
</dbReference>
<dbReference type="NCBIfam" id="TIGR00229">
    <property type="entry name" value="sensory_box"/>
    <property type="match status" value="1"/>
</dbReference>
<feature type="modified residue" description="4-aspartylphosphate" evidence="13">
    <location>
        <position position="866"/>
    </location>
</feature>
<keyword evidence="8" id="KW-0902">Two-component regulatory system</keyword>
<protein>
    <recommendedName>
        <fullName evidence="12">Sensor protein FixL</fullName>
        <ecNumber evidence="2">2.7.13.3</ecNumber>
    </recommendedName>
    <alternativeName>
        <fullName evidence="11">Sensory/regulatory protein RpfC</fullName>
    </alternativeName>
</protein>
<evidence type="ECO:0000259" key="15">
    <source>
        <dbReference type="PROSITE" id="PS50109"/>
    </source>
</evidence>
<proteinExistence type="predicted"/>
<dbReference type="EC" id="2.7.13.3" evidence="2"/>
<keyword evidence="7" id="KW-0067">ATP-binding</keyword>
<dbReference type="Pfam" id="PF00512">
    <property type="entry name" value="HisKA"/>
    <property type="match status" value="1"/>
</dbReference>
<dbReference type="Pfam" id="PF02518">
    <property type="entry name" value="HATPase_c"/>
    <property type="match status" value="1"/>
</dbReference>
<dbReference type="FunFam" id="3.30.565.10:FF:000010">
    <property type="entry name" value="Sensor histidine kinase RcsC"/>
    <property type="match status" value="1"/>
</dbReference>
<dbReference type="PROSITE" id="PS50112">
    <property type="entry name" value="PAS"/>
    <property type="match status" value="1"/>
</dbReference>
<organism evidence="19 20">
    <name type="scientific">Thiothrix unzii</name>
    <dbReference type="NCBI Taxonomy" id="111769"/>
    <lineage>
        <taxon>Bacteria</taxon>
        <taxon>Pseudomonadati</taxon>
        <taxon>Pseudomonadota</taxon>
        <taxon>Gammaproteobacteria</taxon>
        <taxon>Thiotrichales</taxon>
        <taxon>Thiotrichaceae</taxon>
        <taxon>Thiothrix</taxon>
    </lineage>
</organism>
<keyword evidence="14" id="KW-0812">Transmembrane</keyword>
<dbReference type="FunFam" id="3.30.450.20:FF:000060">
    <property type="entry name" value="Sensor protein FixL"/>
    <property type="match status" value="1"/>
</dbReference>
<dbReference type="PROSITE" id="PS50110">
    <property type="entry name" value="RESPONSE_REGULATORY"/>
    <property type="match status" value="1"/>
</dbReference>
<evidence type="ECO:0000256" key="3">
    <source>
        <dbReference type="ARBA" id="ARBA00022553"/>
    </source>
</evidence>
<evidence type="ECO:0000256" key="11">
    <source>
        <dbReference type="ARBA" id="ARBA00068150"/>
    </source>
</evidence>
<dbReference type="CDD" id="cd00082">
    <property type="entry name" value="HisKA"/>
    <property type="match status" value="1"/>
</dbReference>